<evidence type="ECO:0000259" key="2">
    <source>
        <dbReference type="Pfam" id="PF19066"/>
    </source>
</evidence>
<dbReference type="Pfam" id="PF19066">
    <property type="entry name" value="P9_TM"/>
    <property type="match status" value="1"/>
</dbReference>
<feature type="domain" description="Minor capsid protein P9 transmembrane helices" evidence="2">
    <location>
        <begin position="4"/>
        <end position="72"/>
    </location>
</feature>
<protein>
    <recommendedName>
        <fullName evidence="2">Minor capsid protein P9 transmembrane helices domain-containing protein</fullName>
    </recommendedName>
</protein>
<accession>A0A6C0BF18</accession>
<keyword evidence="1" id="KW-1133">Transmembrane helix</keyword>
<evidence type="ECO:0000256" key="1">
    <source>
        <dbReference type="SAM" id="Phobius"/>
    </source>
</evidence>
<organism evidence="3">
    <name type="scientific">viral metagenome</name>
    <dbReference type="NCBI Taxonomy" id="1070528"/>
    <lineage>
        <taxon>unclassified sequences</taxon>
        <taxon>metagenomes</taxon>
        <taxon>organismal metagenomes</taxon>
    </lineage>
</organism>
<dbReference type="EMBL" id="MN739140">
    <property type="protein sequence ID" value="QHS90572.1"/>
    <property type="molecule type" value="Genomic_DNA"/>
</dbReference>
<sequence>MEQIWFNDPPNFINGSNYFIIWPSKDMSFEEQLNCLMRFSIYFAGIVFIIKKDANIMFIPIFMGIFTYYIYNIDTTNKNNEKKLLEKFNMMKDKRTNTRCIKPTAENPFMNVLMTDYAKNPERPSACKLTSKVKSEVKQHFDSTLFRDVDDIFHKNASDRQFYTTPITTIPNDQTSFAKWLYSTPPTCKEGNGDKCFRNMSRGVNI</sequence>
<keyword evidence="1" id="KW-0812">Transmembrane</keyword>
<proteinExistence type="predicted"/>
<evidence type="ECO:0000313" key="3">
    <source>
        <dbReference type="EMBL" id="QHS90572.1"/>
    </source>
</evidence>
<dbReference type="InterPro" id="IPR043915">
    <property type="entry name" value="P9_TM"/>
</dbReference>
<reference evidence="3" key="1">
    <citation type="journal article" date="2020" name="Nature">
        <title>Giant virus diversity and host interactions through global metagenomics.</title>
        <authorList>
            <person name="Schulz F."/>
            <person name="Roux S."/>
            <person name="Paez-Espino D."/>
            <person name="Jungbluth S."/>
            <person name="Walsh D.A."/>
            <person name="Denef V.J."/>
            <person name="McMahon K.D."/>
            <person name="Konstantinidis K.T."/>
            <person name="Eloe-Fadrosh E.A."/>
            <person name="Kyrpides N.C."/>
            <person name="Woyke T."/>
        </authorList>
    </citation>
    <scope>NUCLEOTIDE SEQUENCE</scope>
    <source>
        <strain evidence="3">GVMAG-M-3300010354-11</strain>
    </source>
</reference>
<feature type="transmembrane region" description="Helical" evidence="1">
    <location>
        <begin position="56"/>
        <end position="73"/>
    </location>
</feature>
<dbReference type="AlphaFoldDB" id="A0A6C0BF18"/>
<name>A0A6C0BF18_9ZZZZ</name>
<keyword evidence="1" id="KW-0472">Membrane</keyword>